<feature type="domain" description="LapB rubredoxin metal binding" evidence="3">
    <location>
        <begin position="330"/>
        <end position="357"/>
    </location>
</feature>
<dbReference type="Pfam" id="PF18073">
    <property type="entry name" value="Zn_ribbon_LapB"/>
    <property type="match status" value="1"/>
</dbReference>
<accession>A0A0A6PD13</accession>
<dbReference type="InterPro" id="IPR011990">
    <property type="entry name" value="TPR-like_helical_dom_sf"/>
</dbReference>
<evidence type="ECO:0000256" key="1">
    <source>
        <dbReference type="ARBA" id="ARBA00022723"/>
    </source>
</evidence>
<evidence type="ECO:0000259" key="3">
    <source>
        <dbReference type="Pfam" id="PF18073"/>
    </source>
</evidence>
<gene>
    <name evidence="4" type="ORF">PN36_31885</name>
</gene>
<dbReference type="GO" id="GO:0046872">
    <property type="term" value="F:metal ion binding"/>
    <property type="evidence" value="ECO:0007669"/>
    <property type="project" value="UniProtKB-KW"/>
</dbReference>
<keyword evidence="5" id="KW-1185">Reference proteome</keyword>
<evidence type="ECO:0000313" key="5">
    <source>
        <dbReference type="Proteomes" id="UP000030428"/>
    </source>
</evidence>
<proteinExistence type="predicted"/>
<dbReference type="Gene3D" id="1.25.40.10">
    <property type="entry name" value="Tetratricopeptide repeat domain"/>
    <property type="match status" value="2"/>
</dbReference>
<feature type="repeat" description="TPR" evidence="2">
    <location>
        <begin position="193"/>
        <end position="226"/>
    </location>
</feature>
<protein>
    <recommendedName>
        <fullName evidence="3">LapB rubredoxin metal binding domain-containing protein</fullName>
    </recommendedName>
</protein>
<dbReference type="Proteomes" id="UP000030428">
    <property type="component" value="Unassembled WGS sequence"/>
</dbReference>
<dbReference type="EMBL" id="JSZA02000264">
    <property type="protein sequence ID" value="KHD08139.1"/>
    <property type="molecule type" value="Genomic_DNA"/>
</dbReference>
<dbReference type="PANTHER" id="PTHR12558:SF47">
    <property type="entry name" value="LIPOPOLYSACCHARIDE ASSEMBLY PROTEIN B"/>
    <property type="match status" value="1"/>
</dbReference>
<evidence type="ECO:0000256" key="2">
    <source>
        <dbReference type="PROSITE-ProRule" id="PRU00339"/>
    </source>
</evidence>
<dbReference type="NCBIfam" id="NF008757">
    <property type="entry name" value="PRK11788.1-5"/>
    <property type="match status" value="1"/>
</dbReference>
<dbReference type="SMART" id="SM00028">
    <property type="entry name" value="TPR"/>
    <property type="match status" value="3"/>
</dbReference>
<reference evidence="4 5" key="1">
    <citation type="journal article" date="2016" name="Front. Microbiol.">
        <title>Single-Cell (Meta-)Genomics of a Dimorphic Candidatus Thiomargarita nelsonii Reveals Genomic Plasticity.</title>
        <authorList>
            <person name="Flood B.E."/>
            <person name="Fliss P."/>
            <person name="Jones D.S."/>
            <person name="Dick G.J."/>
            <person name="Jain S."/>
            <person name="Kaster A.K."/>
            <person name="Winkel M."/>
            <person name="Mussmann M."/>
            <person name="Bailey J."/>
        </authorList>
    </citation>
    <scope>NUCLEOTIDE SEQUENCE [LARGE SCALE GENOMIC DNA]</scope>
    <source>
        <strain evidence="4">Hydrate Ridge</strain>
    </source>
</reference>
<dbReference type="Pfam" id="PF13432">
    <property type="entry name" value="TPR_16"/>
    <property type="match status" value="1"/>
</dbReference>
<keyword evidence="1" id="KW-0479">Metal-binding</keyword>
<evidence type="ECO:0000313" key="4">
    <source>
        <dbReference type="EMBL" id="KHD08139.1"/>
    </source>
</evidence>
<dbReference type="InterPro" id="IPR041166">
    <property type="entry name" value="Rubredoxin_2"/>
</dbReference>
<dbReference type="InterPro" id="IPR019734">
    <property type="entry name" value="TPR_rpt"/>
</dbReference>
<dbReference type="AlphaFoldDB" id="A0A0A6PD13"/>
<sequence length="358" mass="41396">MIDFLWLLLPLAAASGWLAARRKERQQASVDDFKGLNHQLNDEPDKLIDIVINQKLDNETLLELGIFFRRKGEINRAIRIHKNLLKHSTAPALFELAQDYRYAGLLDRAEKLFQKLSRFNSHKTLALRQLQALYQQEHDWKKAIRTAQQIAEPTHTEIAQYYCEQAEEYQQERESEAAQQAIQKALKTDPNCARASLLKGQLALERGETKQAILAFQRVEQQDPDYISEIITPLQTCYQGQEFTHYLRHLLEHHASIKSMLALANIIKQQEGDSQLFDFIVEKIQNSPPSLHGLDLLLDLALSKKDSISRDYLLLLKEISTQLLKNEPAYKCTHCGLTTRKLYWQCPSCHEWNTVKPL</sequence>
<feature type="repeat" description="TPR" evidence="2">
    <location>
        <begin position="159"/>
        <end position="192"/>
    </location>
</feature>
<organism evidence="4 5">
    <name type="scientific">Candidatus Thiomargarita nelsonii</name>
    <dbReference type="NCBI Taxonomy" id="1003181"/>
    <lineage>
        <taxon>Bacteria</taxon>
        <taxon>Pseudomonadati</taxon>
        <taxon>Pseudomonadota</taxon>
        <taxon>Gammaproteobacteria</taxon>
        <taxon>Thiotrichales</taxon>
        <taxon>Thiotrichaceae</taxon>
        <taxon>Thiomargarita</taxon>
    </lineage>
</organism>
<dbReference type="PANTHER" id="PTHR12558">
    <property type="entry name" value="CELL DIVISION CYCLE 16,23,27"/>
    <property type="match status" value="1"/>
</dbReference>
<dbReference type="PROSITE" id="PS50005">
    <property type="entry name" value="TPR"/>
    <property type="match status" value="2"/>
</dbReference>
<comment type="caution">
    <text evidence="4">The sequence shown here is derived from an EMBL/GenBank/DDBJ whole genome shotgun (WGS) entry which is preliminary data.</text>
</comment>
<dbReference type="SUPFAM" id="SSF48452">
    <property type="entry name" value="TPR-like"/>
    <property type="match status" value="1"/>
</dbReference>
<keyword evidence="2" id="KW-0802">TPR repeat</keyword>
<name>A0A0A6PD13_9GAMM</name>